<name>A0ABW4XRJ1_9GAMM</name>
<dbReference type="SUPFAM" id="SSF56349">
    <property type="entry name" value="DNA breaking-rejoining enzymes"/>
    <property type="match status" value="1"/>
</dbReference>
<dbReference type="InterPro" id="IPR013762">
    <property type="entry name" value="Integrase-like_cat_sf"/>
</dbReference>
<keyword evidence="5" id="KW-1185">Reference proteome</keyword>
<feature type="domain" description="Tyr recombinase" evidence="3">
    <location>
        <begin position="176"/>
        <end position="392"/>
    </location>
</feature>
<dbReference type="InterPro" id="IPR002104">
    <property type="entry name" value="Integrase_catalytic"/>
</dbReference>
<dbReference type="PROSITE" id="PS51898">
    <property type="entry name" value="TYR_RECOMBINASE"/>
    <property type="match status" value="1"/>
</dbReference>
<protein>
    <submittedName>
        <fullName evidence="4">Tyrosine-type recombinase/integrase</fullName>
    </submittedName>
</protein>
<gene>
    <name evidence="4" type="ORF">ACFSJ3_15735</name>
</gene>
<evidence type="ECO:0000259" key="3">
    <source>
        <dbReference type="PROSITE" id="PS51898"/>
    </source>
</evidence>
<dbReference type="Pfam" id="PF00589">
    <property type="entry name" value="Phage_integrase"/>
    <property type="match status" value="1"/>
</dbReference>
<dbReference type="CDD" id="cd00397">
    <property type="entry name" value="DNA_BRE_C"/>
    <property type="match status" value="1"/>
</dbReference>
<evidence type="ECO:0000256" key="1">
    <source>
        <dbReference type="ARBA" id="ARBA00022908"/>
    </source>
</evidence>
<dbReference type="PANTHER" id="PTHR30349:SF64">
    <property type="entry name" value="PROPHAGE INTEGRASE INTD-RELATED"/>
    <property type="match status" value="1"/>
</dbReference>
<proteinExistence type="predicted"/>
<dbReference type="Gene3D" id="1.10.443.10">
    <property type="entry name" value="Intergrase catalytic core"/>
    <property type="match status" value="1"/>
</dbReference>
<dbReference type="EMBL" id="JBHUHT010000017">
    <property type="protein sequence ID" value="MFD2097450.1"/>
    <property type="molecule type" value="Genomic_DNA"/>
</dbReference>
<organism evidence="4 5">
    <name type="scientific">Corallincola platygyrae</name>
    <dbReference type="NCBI Taxonomy" id="1193278"/>
    <lineage>
        <taxon>Bacteria</taxon>
        <taxon>Pseudomonadati</taxon>
        <taxon>Pseudomonadota</taxon>
        <taxon>Gammaproteobacteria</taxon>
        <taxon>Alteromonadales</taxon>
        <taxon>Psychromonadaceae</taxon>
        <taxon>Corallincola</taxon>
    </lineage>
</organism>
<comment type="caution">
    <text evidence="4">The sequence shown here is derived from an EMBL/GenBank/DDBJ whole genome shotgun (WGS) entry which is preliminary data.</text>
</comment>
<reference evidence="5" key="1">
    <citation type="journal article" date="2019" name="Int. J. Syst. Evol. Microbiol.">
        <title>The Global Catalogue of Microorganisms (GCM) 10K type strain sequencing project: providing services to taxonomists for standard genome sequencing and annotation.</title>
        <authorList>
            <consortium name="The Broad Institute Genomics Platform"/>
            <consortium name="The Broad Institute Genome Sequencing Center for Infectious Disease"/>
            <person name="Wu L."/>
            <person name="Ma J."/>
        </authorList>
    </citation>
    <scope>NUCLEOTIDE SEQUENCE [LARGE SCALE GENOMIC DNA]</scope>
    <source>
        <strain evidence="5">CGMCC 1.10992</strain>
    </source>
</reference>
<evidence type="ECO:0000313" key="4">
    <source>
        <dbReference type="EMBL" id="MFD2097450.1"/>
    </source>
</evidence>
<evidence type="ECO:0000256" key="2">
    <source>
        <dbReference type="ARBA" id="ARBA00023172"/>
    </source>
</evidence>
<evidence type="ECO:0000313" key="5">
    <source>
        <dbReference type="Proteomes" id="UP001597380"/>
    </source>
</evidence>
<dbReference type="InterPro" id="IPR011010">
    <property type="entry name" value="DNA_brk_join_enz"/>
</dbReference>
<dbReference type="InterPro" id="IPR050090">
    <property type="entry name" value="Tyrosine_recombinase_XerCD"/>
</dbReference>
<dbReference type="Proteomes" id="UP001597380">
    <property type="component" value="Unassembled WGS sequence"/>
</dbReference>
<dbReference type="RefSeq" id="WP_345340610.1">
    <property type="nucleotide sequence ID" value="NZ_BAABLI010000015.1"/>
</dbReference>
<accession>A0ABW4XRJ1</accession>
<keyword evidence="1" id="KW-0229">DNA integration</keyword>
<dbReference type="PANTHER" id="PTHR30349">
    <property type="entry name" value="PHAGE INTEGRASE-RELATED"/>
    <property type="match status" value="1"/>
</dbReference>
<sequence length="405" mass="46739">MVTIIDGVKVRLGVMENLRSSNQTQITMRGQYKNVQIPVLTGVTNRTLCRQINLFILKKASEGKKDLLPTAKAMKSWTSWLQEKNLDPFKPTILKYESPTYGYRQYLLERISEENSLSSSTANNYILIIKSFYEMLEEEKIISTSDFFQYRKSIVDGYRKIKSSDLSIRVARKQIPSLCPLPKEKQENLLKIISADNAQTSTIIKLMMQCGLRVSEVLSIPYSLFNEDILDKNETSLIGGITIGPRYGVKTKFSKEREVFMTKSFLSEIVELKYSKTLLERLSKYKIKNNTKVPPLFITKNGTEMSKQAFYSSWYRLKVKYKSVFGEEFTYRPHDLRATFATELLTIAMQLEPNNLEACIEFVKYYMGHKDEKTTLKYIRFLNRQSLASSVAEIIDAIAGQEFVK</sequence>
<keyword evidence="2" id="KW-0233">DNA recombination</keyword>